<name>A0ABQ4V313_9HYPH</name>
<dbReference type="Proteomes" id="UP001055093">
    <property type="component" value="Unassembled WGS sequence"/>
</dbReference>
<dbReference type="EMBL" id="BPRE01000042">
    <property type="protein sequence ID" value="GJE78665.1"/>
    <property type="molecule type" value="Genomic_DNA"/>
</dbReference>
<proteinExistence type="predicted"/>
<evidence type="ECO:0000313" key="2">
    <source>
        <dbReference type="Proteomes" id="UP001055093"/>
    </source>
</evidence>
<accession>A0ABQ4V313</accession>
<protein>
    <submittedName>
        <fullName evidence="1">Uncharacterized protein</fullName>
    </submittedName>
</protein>
<keyword evidence="2" id="KW-1185">Reference proteome</keyword>
<evidence type="ECO:0000313" key="1">
    <source>
        <dbReference type="EMBL" id="GJE78665.1"/>
    </source>
</evidence>
<dbReference type="RefSeq" id="WP_137831628.1">
    <property type="nucleotide sequence ID" value="NZ_BPRE01000042.1"/>
</dbReference>
<sequence>MDAIEKLGRPCTRGEIGEAIEALPAALARYADEAEAQIRAMGIEPPARCASCAFTAGTFPNTKAPATALDALKCLVEDHPFGCHHDKGPDGKPTRLCAGFRMVMAAKTGPKLERAPWAWSDELVGRSGEAADPCPSS</sequence>
<reference evidence="1" key="2">
    <citation type="submission" date="2021-08" db="EMBL/GenBank/DDBJ databases">
        <authorList>
            <person name="Tani A."/>
            <person name="Ola A."/>
            <person name="Ogura Y."/>
            <person name="Katsura K."/>
            <person name="Hayashi T."/>
        </authorList>
    </citation>
    <scope>NUCLEOTIDE SEQUENCE</scope>
    <source>
        <strain evidence="1">DSM 14458</strain>
    </source>
</reference>
<organism evidence="1 2">
    <name type="scientific">Methylorubrum suomiense</name>
    <dbReference type="NCBI Taxonomy" id="144191"/>
    <lineage>
        <taxon>Bacteria</taxon>
        <taxon>Pseudomonadati</taxon>
        <taxon>Pseudomonadota</taxon>
        <taxon>Alphaproteobacteria</taxon>
        <taxon>Hyphomicrobiales</taxon>
        <taxon>Methylobacteriaceae</taxon>
        <taxon>Methylorubrum</taxon>
    </lineage>
</organism>
<comment type="caution">
    <text evidence="1">The sequence shown here is derived from an EMBL/GenBank/DDBJ whole genome shotgun (WGS) entry which is preliminary data.</text>
</comment>
<gene>
    <name evidence="1" type="ORF">BGCPKDLD_5287</name>
</gene>
<reference evidence="1" key="1">
    <citation type="journal article" date="2021" name="Front. Microbiol.">
        <title>Comprehensive Comparative Genomics and Phenotyping of Methylobacterium Species.</title>
        <authorList>
            <person name="Alessa O."/>
            <person name="Ogura Y."/>
            <person name="Fujitani Y."/>
            <person name="Takami H."/>
            <person name="Hayashi T."/>
            <person name="Sahin N."/>
            <person name="Tani A."/>
        </authorList>
    </citation>
    <scope>NUCLEOTIDE SEQUENCE</scope>
    <source>
        <strain evidence="1">DSM 14458</strain>
    </source>
</reference>